<dbReference type="EMBL" id="QGMF01000829">
    <property type="protein sequence ID" value="TVY13878.1"/>
    <property type="molecule type" value="Genomic_DNA"/>
</dbReference>
<name>A0A8T9B1U0_9HELO</name>
<accession>A0A8T9B1U0</accession>
<keyword evidence="1" id="KW-0732">Signal</keyword>
<evidence type="ECO:0000256" key="1">
    <source>
        <dbReference type="SAM" id="SignalP"/>
    </source>
</evidence>
<protein>
    <recommendedName>
        <fullName evidence="4">Ubiquitin 3 binding protein But2 C-terminal domain-containing protein</fullName>
    </recommendedName>
</protein>
<keyword evidence="3" id="KW-1185">Reference proteome</keyword>
<feature type="signal peptide" evidence="1">
    <location>
        <begin position="1"/>
        <end position="18"/>
    </location>
</feature>
<dbReference type="AlphaFoldDB" id="A0A8T9B1U0"/>
<dbReference type="Proteomes" id="UP000469559">
    <property type="component" value="Unassembled WGS sequence"/>
</dbReference>
<dbReference type="OrthoDB" id="5308323at2759"/>
<sequence>MLPRQILLLSAFTALTVASPVEQTRQLGHANVCGVVNPATTLIQLQQNSPNTTFPNTANSTNGGGSVGISQGGQGVSQVQELIGFSPPPAGSYGCTLGVTFPSDYTFPTLSGSPPTLNVYTLAQPLPPNPTFSNSKPGYLFGTVTIMAGQSTIINSISCTTPLVYMFSYADFITGSGAVGWNQHINNNGNTQKLRGVYLSYNC</sequence>
<evidence type="ECO:0000313" key="2">
    <source>
        <dbReference type="EMBL" id="TVY13878.1"/>
    </source>
</evidence>
<comment type="caution">
    <text evidence="2">The sequence shown here is derived from an EMBL/GenBank/DDBJ whole genome shotgun (WGS) entry which is preliminary data.</text>
</comment>
<proteinExistence type="predicted"/>
<organism evidence="2 3">
    <name type="scientific">Lachnellula arida</name>
    <dbReference type="NCBI Taxonomy" id="1316785"/>
    <lineage>
        <taxon>Eukaryota</taxon>
        <taxon>Fungi</taxon>
        <taxon>Dikarya</taxon>
        <taxon>Ascomycota</taxon>
        <taxon>Pezizomycotina</taxon>
        <taxon>Leotiomycetes</taxon>
        <taxon>Helotiales</taxon>
        <taxon>Lachnaceae</taxon>
        <taxon>Lachnellula</taxon>
    </lineage>
</organism>
<gene>
    <name evidence="2" type="ORF">LARI1_G009234</name>
</gene>
<feature type="chain" id="PRO_5035930113" description="Ubiquitin 3 binding protein But2 C-terminal domain-containing protein" evidence="1">
    <location>
        <begin position="19"/>
        <end position="203"/>
    </location>
</feature>
<evidence type="ECO:0000313" key="3">
    <source>
        <dbReference type="Proteomes" id="UP000469559"/>
    </source>
</evidence>
<evidence type="ECO:0008006" key="4">
    <source>
        <dbReference type="Google" id="ProtNLM"/>
    </source>
</evidence>
<reference evidence="2 3" key="1">
    <citation type="submission" date="2018-05" db="EMBL/GenBank/DDBJ databases">
        <title>Whole genome sequencing for identification of molecular markers to develop diagnostic detection tools for the regulated plant pathogen Lachnellula willkommii.</title>
        <authorList>
            <person name="Giroux E."/>
            <person name="Bilodeau G."/>
        </authorList>
    </citation>
    <scope>NUCLEOTIDE SEQUENCE [LARGE SCALE GENOMIC DNA]</scope>
    <source>
        <strain evidence="2 3">CBS 203.66</strain>
    </source>
</reference>